<keyword evidence="3" id="KW-1185">Reference proteome</keyword>
<feature type="region of interest" description="Disordered" evidence="1">
    <location>
        <begin position="1"/>
        <end position="22"/>
    </location>
</feature>
<evidence type="ECO:0008006" key="4">
    <source>
        <dbReference type="Google" id="ProtNLM"/>
    </source>
</evidence>
<dbReference type="RefSeq" id="WP_076523261.1">
    <property type="nucleotide sequence ID" value="NZ_CP048103.1"/>
</dbReference>
<dbReference type="SUPFAM" id="SSF48371">
    <property type="entry name" value="ARM repeat"/>
    <property type="match status" value="1"/>
</dbReference>
<evidence type="ECO:0000256" key="1">
    <source>
        <dbReference type="SAM" id="MobiDB-lite"/>
    </source>
</evidence>
<evidence type="ECO:0000313" key="2">
    <source>
        <dbReference type="EMBL" id="SIS43303.1"/>
    </source>
</evidence>
<gene>
    <name evidence="2" type="ORF">SAMN05421790_101626</name>
</gene>
<dbReference type="OrthoDB" id="435394at2"/>
<evidence type="ECO:0000313" key="3">
    <source>
        <dbReference type="Proteomes" id="UP000186795"/>
    </source>
</evidence>
<dbReference type="InterPro" id="IPR016024">
    <property type="entry name" value="ARM-type_fold"/>
</dbReference>
<reference evidence="3" key="1">
    <citation type="submission" date="2017-01" db="EMBL/GenBank/DDBJ databases">
        <authorList>
            <person name="Varghese N."/>
            <person name="Submissions S."/>
        </authorList>
    </citation>
    <scope>NUCLEOTIDE SEQUENCE [LARGE SCALE GENOMIC DNA]</scope>
    <source>
        <strain evidence="3">DSM 45196</strain>
    </source>
</reference>
<sequence length="889" mass="104597">MDEQHPPQGQAPDEETGEETKFEAWWQREEPVEPLSKEFQSLLDQGSRHFLTKFERGHEWYSHPAWFWTLYLDGRPLARQALQKWMNRGKYYWFTEDQYRYLKAVFKLAERRRDAEIWGRLAHRFDISSRPYGRPYSHRTALYLRRRVWRFLRNLGREGASDYTRMAAEVLIHYAPNDEWPYWQETWDDQIGGYLDFYVLNQILYRNSSRFVCEENRKWRLADRPAAELERYPEEREEAFPELWDREPERLWHILVHGKAKPVIQFAIRALKKGNPGYIDGLDSEVFLELLRAKESAKRAFAADEIIARMNPDQPEMPFLLKMLVTLDPEVRNKAFSFVEWNVSRWSWEQSLELTRLVLNKLIRVPELDGEVSHELADLLVKVLGTPLHHLSTLDIATQLLKGKSHMHRMMVTEVLYRIHYQRHPYTERDLLPFLKHENETIRVVAKNQLVLYREHWQIDRDFLSELMEAPDGFRFFLEEEALVEILKGFPLLEVAGELLESPVAASRELAASVLSLLKNEPNVKFPVRELLPFLSSELSKVRGSAQELVRYPYRHFHLDADFVMDLLSIPDDNHLNFVRDTFCRWEYSWQWSQLLSEHGDELFRRLWARMTQPETPDPIRILIREEVLENLFREKLDSLPMERILPLLESTDTGLQELGVRLLNQLDPSPDALAKELLFDLAHSRVAAARETGRRLLEHRLSELASGDWANLAETDWEDTREWVFLRMETEVPEEAADPDLVCGLADSSFPEVRQQGLQWAALPGMWPHRRELVQRLGESPFPEVQLFALEQAGQLDWGAKGLEGMELFFRRVLFQVNGSRKAKDLALELLWREGAAGEERARLAVHLLQDYLRNAGKRDFEKVMVILTRLSERHPGLDTPLGRVSDS</sequence>
<dbReference type="EMBL" id="FTOD01000001">
    <property type="protein sequence ID" value="SIS43303.1"/>
    <property type="molecule type" value="Genomic_DNA"/>
</dbReference>
<name>A0A1N7J1U2_9BACL</name>
<accession>A0A1N7J1U2</accession>
<proteinExistence type="predicted"/>
<dbReference type="Proteomes" id="UP000186795">
    <property type="component" value="Unassembled WGS sequence"/>
</dbReference>
<protein>
    <recommendedName>
        <fullName evidence="4">HEAT repeat-containing protein</fullName>
    </recommendedName>
</protein>
<organism evidence="2 3">
    <name type="scientific">Kroppenstedtia eburnea</name>
    <dbReference type="NCBI Taxonomy" id="714067"/>
    <lineage>
        <taxon>Bacteria</taxon>
        <taxon>Bacillati</taxon>
        <taxon>Bacillota</taxon>
        <taxon>Bacilli</taxon>
        <taxon>Bacillales</taxon>
        <taxon>Thermoactinomycetaceae</taxon>
        <taxon>Kroppenstedtia</taxon>
    </lineage>
</organism>
<dbReference type="AlphaFoldDB" id="A0A1N7J1U2"/>